<dbReference type="Proteomes" id="UP000503447">
    <property type="component" value="Chromosome"/>
</dbReference>
<reference evidence="2" key="1">
    <citation type="submission" date="2020-05" db="EMBL/GenBank/DDBJ databases">
        <title>Frigoriglobus tundricola gen. nov., sp. nov., a psychrotolerant cellulolytic planctomycete of the family Gemmataceae with two divergent copies of 16S rRNA gene.</title>
        <authorList>
            <person name="Kulichevskaya I.S."/>
            <person name="Ivanova A.A."/>
            <person name="Naumoff D.G."/>
            <person name="Beletsky A.V."/>
            <person name="Rijpstra W.I.C."/>
            <person name="Sinninghe Damste J.S."/>
            <person name="Mardanov A.V."/>
            <person name="Ravin N.V."/>
            <person name="Dedysh S.N."/>
        </authorList>
    </citation>
    <scope>NUCLEOTIDE SEQUENCE [LARGE SCALE GENOMIC DNA]</scope>
    <source>
        <strain evidence="2">PL17</strain>
    </source>
</reference>
<sequence length="227" mass="25253">MSACPQCGFSFAWDGATCGHCHFPTPPLPPVTGRSAAHEVQNDFGDEAIRVAGRTENGAEWEPVSGTVETLHAPLTDQEVIAAAQVMPGFSDDLSRWRITISHDGGLRQEIFLAISSNMYCDELRREAVQLRPADVDEILALADRIGFRGFRDSYSHETMVVTDLPCWFISVRFGAEVKTVHAYGPYSIAREENNRDMAGFVELWERIHRHVPYPKAEPRVAPDPAT</sequence>
<dbReference type="EMBL" id="CP053452">
    <property type="protein sequence ID" value="QJX01210.1"/>
    <property type="molecule type" value="Genomic_DNA"/>
</dbReference>
<keyword evidence="2" id="KW-1185">Reference proteome</keyword>
<protein>
    <submittedName>
        <fullName evidence="1">Uncharacterized protein</fullName>
    </submittedName>
</protein>
<organism evidence="1 2">
    <name type="scientific">Frigoriglobus tundricola</name>
    <dbReference type="NCBI Taxonomy" id="2774151"/>
    <lineage>
        <taxon>Bacteria</taxon>
        <taxon>Pseudomonadati</taxon>
        <taxon>Planctomycetota</taxon>
        <taxon>Planctomycetia</taxon>
        <taxon>Gemmatales</taxon>
        <taxon>Gemmataceae</taxon>
        <taxon>Frigoriglobus</taxon>
    </lineage>
</organism>
<dbReference type="KEGG" id="ftj:FTUN_8849"/>
<evidence type="ECO:0000313" key="2">
    <source>
        <dbReference type="Proteomes" id="UP000503447"/>
    </source>
</evidence>
<accession>A0A6M5Z472</accession>
<dbReference type="AlphaFoldDB" id="A0A6M5Z472"/>
<proteinExistence type="predicted"/>
<name>A0A6M5Z472_9BACT</name>
<gene>
    <name evidence="1" type="ORF">FTUN_8849</name>
</gene>
<evidence type="ECO:0000313" key="1">
    <source>
        <dbReference type="EMBL" id="QJX01210.1"/>
    </source>
</evidence>